<dbReference type="Pfam" id="PF00400">
    <property type="entry name" value="WD40"/>
    <property type="match status" value="2"/>
</dbReference>
<dbReference type="Proteomes" id="UP001150569">
    <property type="component" value="Unassembled WGS sequence"/>
</dbReference>
<dbReference type="PANTHER" id="PTHR13211">
    <property type="entry name" value="TELOMERASE CAJAL BODY PROTEIN 1"/>
    <property type="match status" value="1"/>
</dbReference>
<dbReference type="InterPro" id="IPR051150">
    <property type="entry name" value="SWT21/TCAB1_mRNA_Telomere"/>
</dbReference>
<dbReference type="Gene3D" id="2.130.10.10">
    <property type="entry name" value="YVTN repeat-like/Quinoprotein amine dehydrogenase"/>
    <property type="match status" value="2"/>
</dbReference>
<accession>A0A9W8AAC8</accession>
<dbReference type="InterPro" id="IPR001680">
    <property type="entry name" value="WD40_rpt"/>
</dbReference>
<dbReference type="SUPFAM" id="SSF50978">
    <property type="entry name" value="WD40 repeat-like"/>
    <property type="match status" value="1"/>
</dbReference>
<comment type="caution">
    <text evidence="2">The sequence shown here is derived from an EMBL/GenBank/DDBJ whole genome shotgun (WGS) entry which is preliminary data.</text>
</comment>
<reference evidence="2" key="1">
    <citation type="submission" date="2022-07" db="EMBL/GenBank/DDBJ databases">
        <title>Phylogenomic reconstructions and comparative analyses of Kickxellomycotina fungi.</title>
        <authorList>
            <person name="Reynolds N.K."/>
            <person name="Stajich J.E."/>
            <person name="Barry K."/>
            <person name="Grigoriev I.V."/>
            <person name="Crous P."/>
            <person name="Smith M.E."/>
        </authorList>
    </citation>
    <scope>NUCLEOTIDE SEQUENCE</scope>
    <source>
        <strain evidence="2">RSA 861</strain>
    </source>
</reference>
<feature type="region of interest" description="Disordered" evidence="1">
    <location>
        <begin position="1"/>
        <end position="26"/>
    </location>
</feature>
<sequence length="486" mass="52862">MSDPVHEPADPPTEQPGTEAPFEVDAPSWIPPAVPWANLVLRSPTLVTTTLDLFNRTVSESLAHAPPCNRPSSTETGSTCRRGGELNYPSYGEWSSDGSLFLTTSNDQCLRMFALPEAAAADASPALDSSEPWTAFRCLREGEATMAATWYPGFSYYDPATWCLAVSTRDHPIRLWNAYSGTPVGSYLARDDREQVLSANALRFNLDGSRLYAGYRDLILEFDTHRPGEPLARHPTRATRRSRAGQRGIVSALAFNPDRSGLYAVGTFHNSVGLYTETDHRPLYLKQPPNGQGISQVQFSPCGHYLYIGTRKDALIYCWDIRQSGQFLFHLDRAQPTASDGPVSAVAESHPSTHQRLTFDLDPTGQVLATGTVSVTAEGRACEGSVSFIQAPVGPNPDPSPAEAGSPLYNFQAHEDIVNTVKFHPHLPLLATVAGQREAAEIDSSSEGGDDDITDPDSTGRLPARPDNSVRLWRYNSSTSTDDGAP</sequence>
<evidence type="ECO:0000256" key="1">
    <source>
        <dbReference type="SAM" id="MobiDB-lite"/>
    </source>
</evidence>
<dbReference type="PANTHER" id="PTHR13211:SF0">
    <property type="entry name" value="TELOMERASE CAJAL BODY PROTEIN 1"/>
    <property type="match status" value="1"/>
</dbReference>
<dbReference type="SMART" id="SM00320">
    <property type="entry name" value="WD40"/>
    <property type="match status" value="5"/>
</dbReference>
<dbReference type="AlphaFoldDB" id="A0A9W8AAC8"/>
<dbReference type="EMBL" id="JANBPT010000391">
    <property type="protein sequence ID" value="KAJ1922503.1"/>
    <property type="molecule type" value="Genomic_DNA"/>
</dbReference>
<name>A0A9W8AAC8_9FUNG</name>
<evidence type="ECO:0000313" key="2">
    <source>
        <dbReference type="EMBL" id="KAJ1922503.1"/>
    </source>
</evidence>
<dbReference type="OrthoDB" id="239865at2759"/>
<dbReference type="InterPro" id="IPR015943">
    <property type="entry name" value="WD40/YVTN_repeat-like_dom_sf"/>
</dbReference>
<proteinExistence type="predicted"/>
<dbReference type="InterPro" id="IPR036322">
    <property type="entry name" value="WD40_repeat_dom_sf"/>
</dbReference>
<gene>
    <name evidence="2" type="ORF">IWQ60_006494</name>
</gene>
<organism evidence="2 3">
    <name type="scientific">Tieghemiomyces parasiticus</name>
    <dbReference type="NCBI Taxonomy" id="78921"/>
    <lineage>
        <taxon>Eukaryota</taxon>
        <taxon>Fungi</taxon>
        <taxon>Fungi incertae sedis</taxon>
        <taxon>Zoopagomycota</taxon>
        <taxon>Kickxellomycotina</taxon>
        <taxon>Dimargaritomycetes</taxon>
        <taxon>Dimargaritales</taxon>
        <taxon>Dimargaritaceae</taxon>
        <taxon>Tieghemiomyces</taxon>
    </lineage>
</organism>
<feature type="compositionally biased region" description="Polar residues" evidence="1">
    <location>
        <begin position="475"/>
        <end position="486"/>
    </location>
</feature>
<feature type="region of interest" description="Disordered" evidence="1">
    <location>
        <begin position="438"/>
        <end position="486"/>
    </location>
</feature>
<keyword evidence="3" id="KW-1185">Reference proteome</keyword>
<protein>
    <recommendedName>
        <fullName evidence="4">Telomerase Cajal body protein 1</fullName>
    </recommendedName>
</protein>
<evidence type="ECO:0000313" key="3">
    <source>
        <dbReference type="Proteomes" id="UP001150569"/>
    </source>
</evidence>
<evidence type="ECO:0008006" key="4">
    <source>
        <dbReference type="Google" id="ProtNLM"/>
    </source>
</evidence>